<dbReference type="CDD" id="cd16345">
    <property type="entry name" value="LMWP_ArsC"/>
    <property type="match status" value="1"/>
</dbReference>
<dbReference type="EMBL" id="SNWQ01000025">
    <property type="protein sequence ID" value="TDO34828.1"/>
    <property type="molecule type" value="Genomic_DNA"/>
</dbReference>
<dbReference type="PANTHER" id="PTHR43428">
    <property type="entry name" value="ARSENATE REDUCTASE"/>
    <property type="match status" value="1"/>
</dbReference>
<dbReference type="GO" id="GO:0003700">
    <property type="term" value="F:DNA-binding transcription factor activity"/>
    <property type="evidence" value="ECO:0007669"/>
    <property type="project" value="InterPro"/>
</dbReference>
<dbReference type="Gene3D" id="1.10.10.10">
    <property type="entry name" value="Winged helix-like DNA-binding domain superfamily/Winged helix DNA-binding domain"/>
    <property type="match status" value="1"/>
</dbReference>
<dbReference type="InterPro" id="IPR023485">
    <property type="entry name" value="Ptyr_pPase"/>
</dbReference>
<dbReference type="Proteomes" id="UP000295388">
    <property type="component" value="Unassembled WGS sequence"/>
</dbReference>
<dbReference type="InterPro" id="IPR036390">
    <property type="entry name" value="WH_DNA-bd_sf"/>
</dbReference>
<evidence type="ECO:0000259" key="3">
    <source>
        <dbReference type="PROSITE" id="PS50987"/>
    </source>
</evidence>
<dbReference type="InterPro" id="IPR011991">
    <property type="entry name" value="ArsR-like_HTH"/>
</dbReference>
<evidence type="ECO:0000313" key="4">
    <source>
        <dbReference type="EMBL" id="TDO34828.1"/>
    </source>
</evidence>
<dbReference type="Gene3D" id="3.40.50.2300">
    <property type="match status" value="1"/>
</dbReference>
<sequence length="253" mass="27897">MRLLAEPLRWRLIGELAGFDRRVGELVVALGAPQNLVSYHLRQLRTGGLVTARRSSFDARETYYHLDLTRCADALAATGAALHPALALRPDPTVTAEADRPVRRRVRVLFLCTGNSARSPIAAALLRHHGRAWVDAASAGSHPKPLHPGAVRVLREEYGIDLADHRPTHLHTLTGQRFDHVISLCDKVREICPEFPGHPEPVHWSIHDPTDITGGANAGDAALRGVARELDTRIRYLLPVLATSHQPEEEKES</sequence>
<gene>
    <name evidence="4" type="ORF">EV643_12585</name>
</gene>
<reference evidence="4 5" key="1">
    <citation type="submission" date="2019-03" db="EMBL/GenBank/DDBJ databases">
        <title>Genomic Encyclopedia of Type Strains, Phase III (KMG-III): the genomes of soil and plant-associated and newly described type strains.</title>
        <authorList>
            <person name="Whitman W."/>
        </authorList>
    </citation>
    <scope>NUCLEOTIDE SEQUENCE [LARGE SCALE GENOMIC DNA]</scope>
    <source>
        <strain evidence="4 5">VKM Ac-2527</strain>
    </source>
</reference>
<dbReference type="Pfam" id="PF01451">
    <property type="entry name" value="LMWPc"/>
    <property type="match status" value="1"/>
</dbReference>
<dbReference type="InterPro" id="IPR001763">
    <property type="entry name" value="Rhodanese-like_dom"/>
</dbReference>
<protein>
    <submittedName>
        <fullName evidence="4">Protein-tyrosine-phosphatase</fullName>
    </submittedName>
</protein>
<dbReference type="PROSITE" id="PS50206">
    <property type="entry name" value="RHODANESE_3"/>
    <property type="match status" value="1"/>
</dbReference>
<keyword evidence="5" id="KW-1185">Reference proteome</keyword>
<organism evidence="4 5">
    <name type="scientific">Kribbella caucasensis</name>
    <dbReference type="NCBI Taxonomy" id="2512215"/>
    <lineage>
        <taxon>Bacteria</taxon>
        <taxon>Bacillati</taxon>
        <taxon>Actinomycetota</taxon>
        <taxon>Actinomycetes</taxon>
        <taxon>Propionibacteriales</taxon>
        <taxon>Kribbellaceae</taxon>
        <taxon>Kribbella</taxon>
    </lineage>
</organism>
<evidence type="ECO:0000256" key="1">
    <source>
        <dbReference type="ARBA" id="ARBA00022849"/>
    </source>
</evidence>
<dbReference type="InterPro" id="IPR001845">
    <property type="entry name" value="HTH_ArsR_DNA-bd_dom"/>
</dbReference>
<dbReference type="SMART" id="SM00226">
    <property type="entry name" value="LMWPc"/>
    <property type="match status" value="1"/>
</dbReference>
<name>A0A4V6PSR7_9ACTN</name>
<feature type="domain" description="Rhodanese" evidence="2">
    <location>
        <begin position="102"/>
        <end position="145"/>
    </location>
</feature>
<dbReference type="SMART" id="SM00418">
    <property type="entry name" value="HTH_ARSR"/>
    <property type="match status" value="1"/>
</dbReference>
<dbReference type="SUPFAM" id="SSF46785">
    <property type="entry name" value="Winged helix' DNA-binding domain"/>
    <property type="match status" value="1"/>
</dbReference>
<accession>A0A4V6PSR7</accession>
<feature type="domain" description="HTH arsR-type" evidence="3">
    <location>
        <begin position="1"/>
        <end position="86"/>
    </location>
</feature>
<dbReference type="InterPro" id="IPR036388">
    <property type="entry name" value="WH-like_DNA-bd_sf"/>
</dbReference>
<proteinExistence type="predicted"/>
<evidence type="ECO:0000259" key="2">
    <source>
        <dbReference type="PROSITE" id="PS50206"/>
    </source>
</evidence>
<evidence type="ECO:0000313" key="5">
    <source>
        <dbReference type="Proteomes" id="UP000295388"/>
    </source>
</evidence>
<dbReference type="GO" id="GO:0046685">
    <property type="term" value="P:response to arsenic-containing substance"/>
    <property type="evidence" value="ECO:0007669"/>
    <property type="project" value="UniProtKB-KW"/>
</dbReference>
<dbReference type="SUPFAM" id="SSF52788">
    <property type="entry name" value="Phosphotyrosine protein phosphatases I"/>
    <property type="match status" value="1"/>
</dbReference>
<dbReference type="Pfam" id="PF01022">
    <property type="entry name" value="HTH_5"/>
    <property type="match status" value="1"/>
</dbReference>
<dbReference type="CDD" id="cd00090">
    <property type="entry name" value="HTH_ARSR"/>
    <property type="match status" value="1"/>
</dbReference>
<dbReference type="PANTHER" id="PTHR43428:SF1">
    <property type="entry name" value="ARSENATE REDUCTASE"/>
    <property type="match status" value="1"/>
</dbReference>
<dbReference type="PROSITE" id="PS50987">
    <property type="entry name" value="HTH_ARSR_2"/>
    <property type="match status" value="1"/>
</dbReference>
<keyword evidence="1" id="KW-0059">Arsenical resistance</keyword>
<dbReference type="InterPro" id="IPR036196">
    <property type="entry name" value="Ptyr_pPase_sf"/>
</dbReference>
<comment type="caution">
    <text evidence="4">The sequence shown here is derived from an EMBL/GenBank/DDBJ whole genome shotgun (WGS) entry which is preliminary data.</text>
</comment>
<dbReference type="AlphaFoldDB" id="A0A4V6PSR7"/>